<dbReference type="SUPFAM" id="SSF57535">
    <property type="entry name" value="Complement control module/SCR domain"/>
    <property type="match status" value="1"/>
</dbReference>
<dbReference type="InterPro" id="IPR035976">
    <property type="entry name" value="Sushi/SCR/CCP_sf"/>
</dbReference>
<name>A0ABD0JY00_9CAEN</name>
<evidence type="ECO:0000256" key="2">
    <source>
        <dbReference type="SAM" id="SignalP"/>
    </source>
</evidence>
<dbReference type="Gene3D" id="2.10.70.10">
    <property type="entry name" value="Complement Module, domain 1"/>
    <property type="match status" value="1"/>
</dbReference>
<organism evidence="4 5">
    <name type="scientific">Batillaria attramentaria</name>
    <dbReference type="NCBI Taxonomy" id="370345"/>
    <lineage>
        <taxon>Eukaryota</taxon>
        <taxon>Metazoa</taxon>
        <taxon>Spiralia</taxon>
        <taxon>Lophotrochozoa</taxon>
        <taxon>Mollusca</taxon>
        <taxon>Gastropoda</taxon>
        <taxon>Caenogastropoda</taxon>
        <taxon>Sorbeoconcha</taxon>
        <taxon>Cerithioidea</taxon>
        <taxon>Batillariidae</taxon>
        <taxon>Batillaria</taxon>
    </lineage>
</organism>
<feature type="chain" id="PRO_5044772751" description="Tyrosine-protein kinase ephrin type A/B receptor-like domain-containing protein" evidence="2">
    <location>
        <begin position="23"/>
        <end position="194"/>
    </location>
</feature>
<evidence type="ECO:0000313" key="4">
    <source>
        <dbReference type="EMBL" id="KAK7479383.1"/>
    </source>
</evidence>
<dbReference type="EMBL" id="JACVVK020000304">
    <property type="protein sequence ID" value="KAK7479383.1"/>
    <property type="molecule type" value="Genomic_DNA"/>
</dbReference>
<accession>A0ABD0JY00</accession>
<dbReference type="Gene3D" id="2.10.50.10">
    <property type="entry name" value="Tumor Necrosis Factor Receptor, subunit A, domain 2"/>
    <property type="match status" value="1"/>
</dbReference>
<evidence type="ECO:0000256" key="1">
    <source>
        <dbReference type="ARBA" id="ARBA00023157"/>
    </source>
</evidence>
<keyword evidence="5" id="KW-1185">Reference proteome</keyword>
<evidence type="ECO:0000259" key="3">
    <source>
        <dbReference type="Pfam" id="PF07699"/>
    </source>
</evidence>
<evidence type="ECO:0000313" key="5">
    <source>
        <dbReference type="Proteomes" id="UP001519460"/>
    </source>
</evidence>
<gene>
    <name evidence="4" type="ORF">BaRGS_00029375</name>
</gene>
<keyword evidence="1" id="KW-1015">Disulfide bond</keyword>
<proteinExistence type="predicted"/>
<protein>
    <recommendedName>
        <fullName evidence="3">Tyrosine-protein kinase ephrin type A/B receptor-like domain-containing protein</fullName>
    </recommendedName>
</protein>
<comment type="caution">
    <text evidence="4">The sequence shown here is derived from an EMBL/GenBank/DDBJ whole genome shotgun (WGS) entry which is preliminary data.</text>
</comment>
<feature type="domain" description="Tyrosine-protein kinase ephrin type A/B receptor-like" evidence="3">
    <location>
        <begin position="139"/>
        <end position="187"/>
    </location>
</feature>
<feature type="signal peptide" evidence="2">
    <location>
        <begin position="1"/>
        <end position="22"/>
    </location>
</feature>
<dbReference type="Proteomes" id="UP001519460">
    <property type="component" value="Unassembled WGS sequence"/>
</dbReference>
<dbReference type="Pfam" id="PF07699">
    <property type="entry name" value="Ephrin_rec_like"/>
    <property type="match status" value="1"/>
</dbReference>
<keyword evidence="2" id="KW-0732">Signal</keyword>
<dbReference type="AlphaFoldDB" id="A0ABD0JY00"/>
<dbReference type="SMART" id="SM01411">
    <property type="entry name" value="Ephrin_rec_like"/>
    <property type="match status" value="1"/>
</dbReference>
<sequence length="194" mass="21739">NSEMHRLVLSFLFTLCCSQVQGQRVFFQNDILTANRPMTISSNGVLRCGFLFVDSRLVYRDCTNPVCEEIPQLENGIRRCSQANFYDSWCLTTCDEPYLRKGNSLTKCHRLYKRWIYPFAICTSSLFFCGLSSAVCGQGYYLPVGTSQCEECPVGTYSESLTPVTSCTPCPPGQTTLSPASDSRSDCQVRSCFP</sequence>
<reference evidence="4 5" key="1">
    <citation type="journal article" date="2023" name="Sci. Data">
        <title>Genome assembly of the Korean intertidal mud-creeper Batillaria attramentaria.</title>
        <authorList>
            <person name="Patra A.K."/>
            <person name="Ho P.T."/>
            <person name="Jun S."/>
            <person name="Lee S.J."/>
            <person name="Kim Y."/>
            <person name="Won Y.J."/>
        </authorList>
    </citation>
    <scope>NUCLEOTIDE SEQUENCE [LARGE SCALE GENOMIC DNA]</scope>
    <source>
        <strain evidence="4">Wonlab-2016</strain>
    </source>
</reference>
<dbReference type="InterPro" id="IPR011641">
    <property type="entry name" value="Tyr-kin_ephrin_A/B_rcpt-like"/>
</dbReference>
<feature type="non-terminal residue" evidence="4">
    <location>
        <position position="1"/>
    </location>
</feature>